<keyword evidence="11" id="KW-1185">Reference proteome</keyword>
<sequence>MLSKQLYLFGALLGASSVLAQESTIPDECAGIEAPDSFEPVTQLPSPFEFFDGSAVETKDDWACRRGEIRAMIEKFELGAKPAKPAEFKASMSGNSISIDVTDNGKSISFSASIKLPSGTGPFPAIIAFGGASIPVPNDVAVITYNNEQIAATDPGGKGLFYQLYPTSTGGLMAWAWGVSRILDALEELGADATKIDAARIGVTGCSRNGKGALVAGAFDDRVALTLPQEGGSGGPGCWRLAADMKSRGINVEDGPQIVTGDQWFAPVFSDYVPKIETLPHDHHQLMALVAPRGLLVIENSGIDYLGPWSSYGCSMAAQTAFEALGVKNNFGISQVSHGSSHCQMPSSQNPYVTAFMDKFLKGAEADTTIFATDGTWDFEAGDWIGWSTPELS</sequence>
<organism evidence="10 11">
    <name type="scientific">Parascedosporium putredinis</name>
    <dbReference type="NCBI Taxonomy" id="1442378"/>
    <lineage>
        <taxon>Eukaryota</taxon>
        <taxon>Fungi</taxon>
        <taxon>Dikarya</taxon>
        <taxon>Ascomycota</taxon>
        <taxon>Pezizomycotina</taxon>
        <taxon>Sordariomycetes</taxon>
        <taxon>Hypocreomycetidae</taxon>
        <taxon>Microascales</taxon>
        <taxon>Microascaceae</taxon>
        <taxon>Parascedosporium</taxon>
    </lineage>
</organism>
<evidence type="ECO:0000256" key="7">
    <source>
        <dbReference type="ARBA" id="ARBA00026105"/>
    </source>
</evidence>
<evidence type="ECO:0000256" key="5">
    <source>
        <dbReference type="ARBA" id="ARBA00023185"/>
    </source>
</evidence>
<dbReference type="GO" id="GO:0046274">
    <property type="term" value="P:lignin catabolic process"/>
    <property type="evidence" value="ECO:0007669"/>
    <property type="project" value="UniProtKB-KW"/>
</dbReference>
<evidence type="ECO:0000259" key="9">
    <source>
        <dbReference type="Pfam" id="PF22244"/>
    </source>
</evidence>
<dbReference type="EMBL" id="CALLCH030000020">
    <property type="protein sequence ID" value="CAI4219555.1"/>
    <property type="molecule type" value="Genomic_DNA"/>
</dbReference>
<dbReference type="Proteomes" id="UP000838763">
    <property type="component" value="Unassembled WGS sequence"/>
</dbReference>
<evidence type="ECO:0000256" key="6">
    <source>
        <dbReference type="ARBA" id="ARBA00024511"/>
    </source>
</evidence>
<dbReference type="Gene3D" id="3.40.50.1820">
    <property type="entry name" value="alpha/beta hydrolase"/>
    <property type="match status" value="1"/>
</dbReference>
<evidence type="ECO:0000256" key="8">
    <source>
        <dbReference type="SAM" id="SignalP"/>
    </source>
</evidence>
<dbReference type="InterPro" id="IPR029058">
    <property type="entry name" value="AB_hydrolase_fold"/>
</dbReference>
<keyword evidence="4" id="KW-0378">Hydrolase</keyword>
<dbReference type="GO" id="GO:0052689">
    <property type="term" value="F:carboxylic ester hydrolase activity"/>
    <property type="evidence" value="ECO:0007669"/>
    <property type="project" value="UniProtKB-KW"/>
</dbReference>
<comment type="similarity">
    <text evidence="1">Belongs to the carbohydrate esterase 15 (CE15) family.</text>
</comment>
<dbReference type="AlphaFoldDB" id="A0A9P1HBM5"/>
<dbReference type="OrthoDB" id="3781271at2759"/>
<evidence type="ECO:0000256" key="2">
    <source>
        <dbReference type="ARBA" id="ARBA00022487"/>
    </source>
</evidence>
<comment type="caution">
    <text evidence="10">The sequence shown here is derived from an EMBL/GenBank/DDBJ whole genome shotgun (WGS) entry which is preliminary data.</text>
</comment>
<keyword evidence="3 8" id="KW-0732">Signal</keyword>
<feature type="chain" id="PRO_5040129588" description="(4-O-methyl)-D-glucuronate--lignin esterase" evidence="8">
    <location>
        <begin position="21"/>
        <end position="393"/>
    </location>
</feature>
<dbReference type="Pfam" id="PF22244">
    <property type="entry name" value="GCE_fung"/>
    <property type="match status" value="1"/>
</dbReference>
<dbReference type="SUPFAM" id="SSF53474">
    <property type="entry name" value="alpha/beta-Hydrolases"/>
    <property type="match status" value="1"/>
</dbReference>
<comment type="catalytic activity">
    <reaction evidence="6">
        <text>a 4-O-methyl-alpha-D-glucuronosyl ester derivative + H2O = 4-O-methyl-alpha-D-glucuronate derivative + an alcohol + H(+)</text>
        <dbReference type="Rhea" id="RHEA:67452"/>
        <dbReference type="ChEBI" id="CHEBI:15377"/>
        <dbReference type="ChEBI" id="CHEBI:15378"/>
        <dbReference type="ChEBI" id="CHEBI:30879"/>
        <dbReference type="ChEBI" id="CHEBI:171667"/>
        <dbReference type="ChEBI" id="CHEBI:171668"/>
        <dbReference type="EC" id="3.1.1.117"/>
    </reaction>
    <physiologicalReaction direction="left-to-right" evidence="6">
        <dbReference type="Rhea" id="RHEA:67453"/>
    </physiologicalReaction>
</comment>
<evidence type="ECO:0000313" key="10">
    <source>
        <dbReference type="EMBL" id="CAI4219555.1"/>
    </source>
</evidence>
<keyword evidence="5" id="KW-0439">Lignin degradation</keyword>
<feature type="domain" description="4-O-methyl-glucuronoyl methylesterase-like" evidence="9">
    <location>
        <begin position="99"/>
        <end position="326"/>
    </location>
</feature>
<dbReference type="InterPro" id="IPR054579">
    <property type="entry name" value="GCE-like_dom"/>
</dbReference>
<evidence type="ECO:0000256" key="3">
    <source>
        <dbReference type="ARBA" id="ARBA00022729"/>
    </source>
</evidence>
<evidence type="ECO:0000313" key="11">
    <source>
        <dbReference type="Proteomes" id="UP000838763"/>
    </source>
</evidence>
<proteinExistence type="inferred from homology"/>
<dbReference type="EC" id="3.1.1.117" evidence="7"/>
<evidence type="ECO:0000256" key="4">
    <source>
        <dbReference type="ARBA" id="ARBA00022801"/>
    </source>
</evidence>
<name>A0A9P1HBM5_9PEZI</name>
<keyword evidence="2" id="KW-0719">Serine esterase</keyword>
<evidence type="ECO:0000256" key="1">
    <source>
        <dbReference type="ARBA" id="ARBA00010092"/>
    </source>
</evidence>
<feature type="signal peptide" evidence="8">
    <location>
        <begin position="1"/>
        <end position="20"/>
    </location>
</feature>
<reference evidence="10" key="1">
    <citation type="submission" date="2022-11" db="EMBL/GenBank/DDBJ databases">
        <authorList>
            <person name="Scott C."/>
            <person name="Bruce N."/>
        </authorList>
    </citation>
    <scope>NUCLEOTIDE SEQUENCE</scope>
</reference>
<gene>
    <name evidence="10" type="ORF">PPNO1_LOCUS9112</name>
</gene>
<accession>A0A9P1HBM5</accession>
<protein>
    <recommendedName>
        <fullName evidence="7">(4-O-methyl)-D-glucuronate--lignin esterase</fullName>
        <ecNumber evidence="7">3.1.1.117</ecNumber>
    </recommendedName>
</protein>